<evidence type="ECO:0008006" key="2">
    <source>
        <dbReference type="Google" id="ProtNLM"/>
    </source>
</evidence>
<dbReference type="PANTHER" id="PTHR34709">
    <property type="entry name" value="OS10G0396666 PROTEIN"/>
    <property type="match status" value="1"/>
</dbReference>
<dbReference type="SUPFAM" id="SSF81383">
    <property type="entry name" value="F-box domain"/>
    <property type="match status" value="1"/>
</dbReference>
<dbReference type="InterPro" id="IPR036047">
    <property type="entry name" value="F-box-like_dom_sf"/>
</dbReference>
<organism evidence="1">
    <name type="scientific">Aegilops tauschii</name>
    <name type="common">Tausch's goatgrass</name>
    <name type="synonym">Aegilops squarrosa</name>
    <dbReference type="NCBI Taxonomy" id="37682"/>
    <lineage>
        <taxon>Eukaryota</taxon>
        <taxon>Viridiplantae</taxon>
        <taxon>Streptophyta</taxon>
        <taxon>Embryophyta</taxon>
        <taxon>Tracheophyta</taxon>
        <taxon>Spermatophyta</taxon>
        <taxon>Magnoliopsida</taxon>
        <taxon>Liliopsida</taxon>
        <taxon>Poales</taxon>
        <taxon>Poaceae</taxon>
        <taxon>BOP clade</taxon>
        <taxon>Pooideae</taxon>
        <taxon>Triticodae</taxon>
        <taxon>Triticeae</taxon>
        <taxon>Triticinae</taxon>
        <taxon>Aegilops</taxon>
    </lineage>
</organism>
<proteinExistence type="predicted"/>
<protein>
    <recommendedName>
        <fullName evidence="2">F-box domain-containing protein</fullName>
    </recommendedName>
</protein>
<dbReference type="AlphaFoldDB" id="M8ASX0"/>
<reference evidence="1" key="1">
    <citation type="submission" date="2015-06" db="UniProtKB">
        <authorList>
            <consortium name="EnsemblPlants"/>
        </authorList>
    </citation>
    <scope>IDENTIFICATION</scope>
</reference>
<dbReference type="PANTHER" id="PTHR34709:SF61">
    <property type="entry name" value="OS07G0229100 PROTEIN"/>
    <property type="match status" value="1"/>
</dbReference>
<evidence type="ECO:0000313" key="1">
    <source>
        <dbReference type="EnsemblPlants" id="EMT07592"/>
    </source>
</evidence>
<dbReference type="ExpressionAtlas" id="M8ASX0">
    <property type="expression patterns" value="baseline"/>
</dbReference>
<dbReference type="EnsemblPlants" id="EMT07592">
    <property type="protein sequence ID" value="EMT07592"/>
    <property type="gene ID" value="F775_18916"/>
</dbReference>
<dbReference type="InterPro" id="IPR055312">
    <property type="entry name" value="FBL15-like"/>
</dbReference>
<accession>M8ASX0</accession>
<sequence>METMPEHRRPKLSDAAAGGGEDWLSALPDDLLIHILLKLRDAPVAARTSVLARRWRRIWALLPELHFPDGTDPDGIRAALAAHDAPALSHLSVAAIEATPESVAAWLPIDACRLSGVLDFQNRGNMDETSAASPLKLPCFQNATKVVLDLDSIGLTLPPSGIFTRLADLVLIGIQLHGPCSLGDVVSSPRCPSLTRLCVGSVKGLEEFTIHSESLLELVLSGLPGLHQLNVVALALKDLAVRSCFTDALNRSQHIANISAPQLRFDHISRLVLYLVYAPLQVNGRFLMEEMTNFPNITSLTLNVVACSHSFGASSFHVLSMSSGVRELEIRLVDLPSEHEALASACQSGCICAKPSIWETEELVLHCLEEVVISGLRGTEHELAFVKSLILVPSSFKLVLQVYIQIRGSGPHIGQHGQMSLLVNIGGPTSEWQNGNYGLNNGLRIDRNSQPSLVEVALT</sequence>
<name>M8ASX0_AEGTA</name>